<dbReference type="eggNOG" id="KOG3138">
    <property type="taxonomic scope" value="Eukaryota"/>
</dbReference>
<evidence type="ECO:0000313" key="2">
    <source>
        <dbReference type="EMBL" id="EPQ56734.1"/>
    </source>
</evidence>
<dbReference type="STRING" id="670483.S7RU78"/>
<organism evidence="2 3">
    <name type="scientific">Gloeophyllum trabeum (strain ATCC 11539 / FP-39264 / Madison 617)</name>
    <name type="common">Brown rot fungus</name>
    <dbReference type="NCBI Taxonomy" id="670483"/>
    <lineage>
        <taxon>Eukaryota</taxon>
        <taxon>Fungi</taxon>
        <taxon>Dikarya</taxon>
        <taxon>Basidiomycota</taxon>
        <taxon>Agaricomycotina</taxon>
        <taxon>Agaricomycetes</taxon>
        <taxon>Gloeophyllales</taxon>
        <taxon>Gloeophyllaceae</taxon>
        <taxon>Gloeophyllum</taxon>
    </lineage>
</organism>
<name>S7RU78_GLOTA</name>
<dbReference type="OMA" id="DSLDYWP"/>
<dbReference type="SUPFAM" id="SSF55729">
    <property type="entry name" value="Acyl-CoA N-acyltransferases (Nat)"/>
    <property type="match status" value="1"/>
</dbReference>
<evidence type="ECO:0000313" key="3">
    <source>
        <dbReference type="Proteomes" id="UP000030669"/>
    </source>
</evidence>
<dbReference type="KEGG" id="gtr:GLOTRDRAFT_105554"/>
<accession>S7RU78</accession>
<dbReference type="AlphaFoldDB" id="S7RU78"/>
<sequence length="348" mass="39643">MDSDDDYEEKYSHASGATEFDLTPLLETVQHECSEEDVAFDTVINELLPDLIRARDLWLQQQVREDQYGRPVRPLTRYERALLISDIQSKLDSGHPLTYLEAVILRKLKVQRARFSYLNTTTVTPLPPPRQDPPVNPDVLDALYSIRTTPYESSFLSRLLGADSAPTPGLIAVDWDAYSPWMALMDDIRDHHSLAQQADSVSAPIEYVSLQPCHLDQIHDLLARTFWSGIDVSDSLQYSPEKCTVVAVYKKLVVGVAFLSSPQETYITYLAVRTGWENAQIATNMLYHLITLNPNKDITLHVSVNNPAMLLYNRFGFKAEEFIVGFYDAYLDPQSRASKNAFRLRLRR</sequence>
<dbReference type="GO" id="GO:0016747">
    <property type="term" value="F:acyltransferase activity, transferring groups other than amino-acyl groups"/>
    <property type="evidence" value="ECO:0007669"/>
    <property type="project" value="InterPro"/>
</dbReference>
<gene>
    <name evidence="2" type="ORF">GLOTRDRAFT_105554</name>
</gene>
<dbReference type="InterPro" id="IPR016181">
    <property type="entry name" value="Acyl_CoA_acyltransferase"/>
</dbReference>
<proteinExistence type="predicted"/>
<dbReference type="RefSeq" id="XP_007865410.1">
    <property type="nucleotide sequence ID" value="XM_007867219.1"/>
</dbReference>
<protein>
    <recommendedName>
        <fullName evidence="1">N-acetyltransferase domain-containing protein</fullName>
    </recommendedName>
</protein>
<dbReference type="HOGENOM" id="CLU_061214_0_0_1"/>
<dbReference type="GeneID" id="19298716"/>
<dbReference type="Gene3D" id="3.40.630.30">
    <property type="match status" value="1"/>
</dbReference>
<dbReference type="InterPro" id="IPR000182">
    <property type="entry name" value="GNAT_dom"/>
</dbReference>
<dbReference type="Pfam" id="PF00583">
    <property type="entry name" value="Acetyltransf_1"/>
    <property type="match status" value="1"/>
</dbReference>
<feature type="domain" description="N-acetyltransferase" evidence="1">
    <location>
        <begin position="205"/>
        <end position="348"/>
    </location>
</feature>
<dbReference type="PROSITE" id="PS51186">
    <property type="entry name" value="GNAT"/>
    <property type="match status" value="1"/>
</dbReference>
<reference evidence="2 3" key="1">
    <citation type="journal article" date="2012" name="Science">
        <title>The Paleozoic origin of enzymatic lignin decomposition reconstructed from 31 fungal genomes.</title>
        <authorList>
            <person name="Floudas D."/>
            <person name="Binder M."/>
            <person name="Riley R."/>
            <person name="Barry K."/>
            <person name="Blanchette R.A."/>
            <person name="Henrissat B."/>
            <person name="Martinez A.T."/>
            <person name="Otillar R."/>
            <person name="Spatafora J.W."/>
            <person name="Yadav J.S."/>
            <person name="Aerts A."/>
            <person name="Benoit I."/>
            <person name="Boyd A."/>
            <person name="Carlson A."/>
            <person name="Copeland A."/>
            <person name="Coutinho P.M."/>
            <person name="de Vries R.P."/>
            <person name="Ferreira P."/>
            <person name="Findley K."/>
            <person name="Foster B."/>
            <person name="Gaskell J."/>
            <person name="Glotzer D."/>
            <person name="Gorecki P."/>
            <person name="Heitman J."/>
            <person name="Hesse C."/>
            <person name="Hori C."/>
            <person name="Igarashi K."/>
            <person name="Jurgens J.A."/>
            <person name="Kallen N."/>
            <person name="Kersten P."/>
            <person name="Kohler A."/>
            <person name="Kuees U."/>
            <person name="Kumar T.K.A."/>
            <person name="Kuo A."/>
            <person name="LaButti K."/>
            <person name="Larrondo L.F."/>
            <person name="Lindquist E."/>
            <person name="Ling A."/>
            <person name="Lombard V."/>
            <person name="Lucas S."/>
            <person name="Lundell T."/>
            <person name="Martin R."/>
            <person name="McLaughlin D.J."/>
            <person name="Morgenstern I."/>
            <person name="Morin E."/>
            <person name="Murat C."/>
            <person name="Nagy L.G."/>
            <person name="Nolan M."/>
            <person name="Ohm R.A."/>
            <person name="Patyshakuliyeva A."/>
            <person name="Rokas A."/>
            <person name="Ruiz-Duenas F.J."/>
            <person name="Sabat G."/>
            <person name="Salamov A."/>
            <person name="Samejima M."/>
            <person name="Schmutz J."/>
            <person name="Slot J.C."/>
            <person name="St John F."/>
            <person name="Stenlid J."/>
            <person name="Sun H."/>
            <person name="Sun S."/>
            <person name="Syed K."/>
            <person name="Tsang A."/>
            <person name="Wiebenga A."/>
            <person name="Young D."/>
            <person name="Pisabarro A."/>
            <person name="Eastwood D.C."/>
            <person name="Martin F."/>
            <person name="Cullen D."/>
            <person name="Grigoriev I.V."/>
            <person name="Hibbett D.S."/>
        </authorList>
    </citation>
    <scope>NUCLEOTIDE SEQUENCE [LARGE SCALE GENOMIC DNA]</scope>
    <source>
        <strain evidence="2 3">ATCC 11539</strain>
    </source>
</reference>
<dbReference type="Proteomes" id="UP000030669">
    <property type="component" value="Unassembled WGS sequence"/>
</dbReference>
<dbReference type="OrthoDB" id="4080456at2759"/>
<keyword evidence="3" id="KW-1185">Reference proteome</keyword>
<dbReference type="EMBL" id="KB469300">
    <property type="protein sequence ID" value="EPQ56734.1"/>
    <property type="molecule type" value="Genomic_DNA"/>
</dbReference>
<evidence type="ECO:0000259" key="1">
    <source>
        <dbReference type="PROSITE" id="PS51186"/>
    </source>
</evidence>